<dbReference type="Proteomes" id="UP001596989">
    <property type="component" value="Unassembled WGS sequence"/>
</dbReference>
<evidence type="ECO:0000313" key="2">
    <source>
        <dbReference type="Proteomes" id="UP001596989"/>
    </source>
</evidence>
<protein>
    <submittedName>
        <fullName evidence="1">YheC/YheD family protein</fullName>
    </submittedName>
</protein>
<dbReference type="InterPro" id="IPR026838">
    <property type="entry name" value="YheC/D"/>
</dbReference>
<dbReference type="Pfam" id="PF14398">
    <property type="entry name" value="ATPgrasp_YheCD"/>
    <property type="match status" value="1"/>
</dbReference>
<sequence>MAIQRVRSKWSKTKTLMKAYDLRAYIPLTKRYNRESLRSMMEQFDMVYIKPDSGTYGKGVIRLEKAAEPESGYRYQIKKVNRHVASLDEVYRALQSYTSTKGYLIQRGVYLLKHTGRRFDIRVMVQRNLKNQWETTGIIGRLAHPERIVTNYHSGGTIKTFEKLMAKHCNSAEIAAYKRRLENLGVSIGKQLATDYPGLKELGVDVAIDTKLHPWVLEVNTKPHPYVFSWMSDKRVYDRVRRYSLAYGGMKKK</sequence>
<gene>
    <name evidence="1" type="ORF">ACFQ2I_20595</name>
</gene>
<comment type="caution">
    <text evidence="1">The sequence shown here is derived from an EMBL/GenBank/DDBJ whole genome shotgun (WGS) entry which is preliminary data.</text>
</comment>
<keyword evidence="2" id="KW-1185">Reference proteome</keyword>
<organism evidence="1 2">
    <name type="scientific">Paenibacillus chungangensis</name>
    <dbReference type="NCBI Taxonomy" id="696535"/>
    <lineage>
        <taxon>Bacteria</taxon>
        <taxon>Bacillati</taxon>
        <taxon>Bacillota</taxon>
        <taxon>Bacilli</taxon>
        <taxon>Bacillales</taxon>
        <taxon>Paenibacillaceae</taxon>
        <taxon>Paenibacillus</taxon>
    </lineage>
</organism>
<dbReference type="Gene3D" id="3.30.470.20">
    <property type="entry name" value="ATP-grasp fold, B domain"/>
    <property type="match status" value="1"/>
</dbReference>
<evidence type="ECO:0000313" key="1">
    <source>
        <dbReference type="EMBL" id="MFD0961746.1"/>
    </source>
</evidence>
<reference evidence="2" key="1">
    <citation type="journal article" date="2019" name="Int. J. Syst. Evol. Microbiol.">
        <title>The Global Catalogue of Microorganisms (GCM) 10K type strain sequencing project: providing services to taxonomists for standard genome sequencing and annotation.</title>
        <authorList>
            <consortium name="The Broad Institute Genomics Platform"/>
            <consortium name="The Broad Institute Genome Sequencing Center for Infectious Disease"/>
            <person name="Wu L."/>
            <person name="Ma J."/>
        </authorList>
    </citation>
    <scope>NUCLEOTIDE SEQUENCE [LARGE SCALE GENOMIC DNA]</scope>
    <source>
        <strain evidence="2">CCUG 59129</strain>
    </source>
</reference>
<dbReference type="SUPFAM" id="SSF56059">
    <property type="entry name" value="Glutathione synthetase ATP-binding domain-like"/>
    <property type="match status" value="1"/>
</dbReference>
<accession>A0ABW3HW87</accession>
<dbReference type="EMBL" id="JBHTJZ010000066">
    <property type="protein sequence ID" value="MFD0961746.1"/>
    <property type="molecule type" value="Genomic_DNA"/>
</dbReference>
<name>A0ABW3HW87_9BACL</name>
<dbReference type="RefSeq" id="WP_377567616.1">
    <property type="nucleotide sequence ID" value="NZ_JBHTJZ010000066.1"/>
</dbReference>
<proteinExistence type="predicted"/>